<evidence type="ECO:0000256" key="8">
    <source>
        <dbReference type="SAM" id="Phobius"/>
    </source>
</evidence>
<feature type="transmembrane region" description="Helical" evidence="8">
    <location>
        <begin position="415"/>
        <end position="433"/>
    </location>
</feature>
<feature type="transmembrane region" description="Helical" evidence="8">
    <location>
        <begin position="124"/>
        <end position="148"/>
    </location>
</feature>
<dbReference type="InterPro" id="IPR005829">
    <property type="entry name" value="Sugar_transporter_CS"/>
</dbReference>
<dbReference type="PANTHER" id="PTHR43045">
    <property type="entry name" value="SHIKIMATE TRANSPORTER"/>
    <property type="match status" value="1"/>
</dbReference>
<dbReference type="InterPro" id="IPR020846">
    <property type="entry name" value="MFS_dom"/>
</dbReference>
<feature type="transmembrane region" description="Helical" evidence="8">
    <location>
        <begin position="321"/>
        <end position="339"/>
    </location>
</feature>
<keyword evidence="3" id="KW-1003">Cell membrane</keyword>
<feature type="domain" description="Major facilitator superfamily (MFS) profile" evidence="9">
    <location>
        <begin position="21"/>
        <end position="437"/>
    </location>
</feature>
<evidence type="ECO:0000256" key="3">
    <source>
        <dbReference type="ARBA" id="ARBA00022475"/>
    </source>
</evidence>
<evidence type="ECO:0000256" key="2">
    <source>
        <dbReference type="ARBA" id="ARBA00022448"/>
    </source>
</evidence>
<evidence type="ECO:0000313" key="10">
    <source>
        <dbReference type="EMBL" id="GAA0455062.1"/>
    </source>
</evidence>
<evidence type="ECO:0000259" key="9">
    <source>
        <dbReference type="PROSITE" id="PS50850"/>
    </source>
</evidence>
<evidence type="ECO:0000256" key="6">
    <source>
        <dbReference type="ARBA" id="ARBA00023136"/>
    </source>
</evidence>
<evidence type="ECO:0000256" key="5">
    <source>
        <dbReference type="ARBA" id="ARBA00022989"/>
    </source>
</evidence>
<proteinExistence type="predicted"/>
<keyword evidence="6 8" id="KW-0472">Membrane</keyword>
<feature type="transmembrane region" description="Helical" evidence="8">
    <location>
        <begin position="160"/>
        <end position="185"/>
    </location>
</feature>
<dbReference type="PANTHER" id="PTHR43045:SF1">
    <property type="entry name" value="SHIKIMATE TRANSPORTER"/>
    <property type="match status" value="1"/>
</dbReference>
<evidence type="ECO:0000256" key="7">
    <source>
        <dbReference type="SAM" id="MobiDB-lite"/>
    </source>
</evidence>
<keyword evidence="2" id="KW-0813">Transport</keyword>
<organism evidence="10 11">
    <name type="scientific">Streptomyces stramineus</name>
    <dbReference type="NCBI Taxonomy" id="173861"/>
    <lineage>
        <taxon>Bacteria</taxon>
        <taxon>Bacillati</taxon>
        <taxon>Actinomycetota</taxon>
        <taxon>Actinomycetes</taxon>
        <taxon>Kitasatosporales</taxon>
        <taxon>Streptomycetaceae</taxon>
        <taxon>Streptomyces</taxon>
    </lineage>
</organism>
<evidence type="ECO:0000256" key="4">
    <source>
        <dbReference type="ARBA" id="ARBA00022692"/>
    </source>
</evidence>
<dbReference type="Gene3D" id="1.20.1250.20">
    <property type="entry name" value="MFS general substrate transporter like domains"/>
    <property type="match status" value="2"/>
</dbReference>
<feature type="transmembrane region" description="Helical" evidence="8">
    <location>
        <begin position="191"/>
        <end position="213"/>
    </location>
</feature>
<dbReference type="CDD" id="cd17369">
    <property type="entry name" value="MFS_ShiA_like"/>
    <property type="match status" value="1"/>
</dbReference>
<sequence>MSETLATGPAAPGRSTGIARIVGASLIGTTIEWYDFFLYSSAAALVFNTLFFPTADPLVGTLIAFITYAIGFATRPLGGVVFGHFGDKIGRKKLLVISLLMMGGSTFAMGLLPTYETLGVGAPILLTLLRLIQGFALGGEWGGAVLIVSEHGGDERRGFWASWPQAGAPGGNLLATGVLALLAAVQSEEAFISWGWRIPFLFSGVLVLLGLWIRVSVSESPVFLAAQAEARAGAARGIKEKAPVIEVFRHSWKEVLTAIGTRFGENISYYVLTAFLLVYVTTHLELPKSTALNAVLIASAVHFVTIPLWGALSDRIGRRPVTLIGSVGMALWAFAFFALLDSKSFAVITLAVTVGLLLHGAMYGPQAAFISELFDTKVRYSGASMGSQLASVVAGALAPIIAVELLAEYDSATPVALYLCLAAVVTTITIALAGETRGRDLTVAMAAGSADQARRPEPSPVGTDAG</sequence>
<feature type="transmembrane region" description="Helical" evidence="8">
    <location>
        <begin position="94"/>
        <end position="112"/>
    </location>
</feature>
<dbReference type="RefSeq" id="WP_344088218.1">
    <property type="nucleotide sequence ID" value="NZ_BAAAHB010000012.1"/>
</dbReference>
<dbReference type="PROSITE" id="PS50850">
    <property type="entry name" value="MFS"/>
    <property type="match status" value="1"/>
</dbReference>
<dbReference type="EMBL" id="BAAAHB010000012">
    <property type="protein sequence ID" value="GAA0455062.1"/>
    <property type="molecule type" value="Genomic_DNA"/>
</dbReference>
<comment type="caution">
    <text evidence="10">The sequence shown here is derived from an EMBL/GenBank/DDBJ whole genome shotgun (WGS) entry which is preliminary data.</text>
</comment>
<dbReference type="Proteomes" id="UP001499895">
    <property type="component" value="Unassembled WGS sequence"/>
</dbReference>
<keyword evidence="4 8" id="KW-0812">Transmembrane</keyword>
<evidence type="ECO:0000256" key="1">
    <source>
        <dbReference type="ARBA" id="ARBA00004651"/>
    </source>
</evidence>
<feature type="transmembrane region" description="Helical" evidence="8">
    <location>
        <begin position="345"/>
        <end position="364"/>
    </location>
</feature>
<dbReference type="Pfam" id="PF00083">
    <property type="entry name" value="Sugar_tr"/>
    <property type="match status" value="1"/>
</dbReference>
<gene>
    <name evidence="10" type="ORF">GCM10009544_17240</name>
</gene>
<protein>
    <submittedName>
        <fullName evidence="10">MFS transporter</fullName>
    </submittedName>
</protein>
<accession>A0ABN0ZPV5</accession>
<name>A0ABN0ZPV5_9ACTN</name>
<feature type="transmembrane region" description="Helical" evidence="8">
    <location>
        <begin position="290"/>
        <end position="309"/>
    </location>
</feature>
<dbReference type="InterPro" id="IPR036259">
    <property type="entry name" value="MFS_trans_sf"/>
</dbReference>
<feature type="transmembrane region" description="Helical" evidence="8">
    <location>
        <begin position="58"/>
        <end position="82"/>
    </location>
</feature>
<keyword evidence="5 8" id="KW-1133">Transmembrane helix</keyword>
<dbReference type="InterPro" id="IPR005828">
    <property type="entry name" value="MFS_sugar_transport-like"/>
</dbReference>
<evidence type="ECO:0000313" key="11">
    <source>
        <dbReference type="Proteomes" id="UP001499895"/>
    </source>
</evidence>
<keyword evidence="11" id="KW-1185">Reference proteome</keyword>
<dbReference type="SUPFAM" id="SSF103473">
    <property type="entry name" value="MFS general substrate transporter"/>
    <property type="match status" value="1"/>
</dbReference>
<reference evidence="10 11" key="1">
    <citation type="journal article" date="2019" name="Int. J. Syst. Evol. Microbiol.">
        <title>The Global Catalogue of Microorganisms (GCM) 10K type strain sequencing project: providing services to taxonomists for standard genome sequencing and annotation.</title>
        <authorList>
            <consortium name="The Broad Institute Genomics Platform"/>
            <consortium name="The Broad Institute Genome Sequencing Center for Infectious Disease"/>
            <person name="Wu L."/>
            <person name="Ma J."/>
        </authorList>
    </citation>
    <scope>NUCLEOTIDE SEQUENCE [LARGE SCALE GENOMIC DNA]</scope>
    <source>
        <strain evidence="10 11">JCM 10649</strain>
    </source>
</reference>
<feature type="region of interest" description="Disordered" evidence="7">
    <location>
        <begin position="447"/>
        <end position="466"/>
    </location>
</feature>
<comment type="subcellular location">
    <subcellularLocation>
        <location evidence="1">Cell membrane</location>
        <topology evidence="1">Multi-pass membrane protein</topology>
    </subcellularLocation>
</comment>
<feature type="transmembrane region" description="Helical" evidence="8">
    <location>
        <begin position="267"/>
        <end position="284"/>
    </location>
</feature>
<dbReference type="PROSITE" id="PS00217">
    <property type="entry name" value="SUGAR_TRANSPORT_2"/>
    <property type="match status" value="1"/>
</dbReference>
<feature type="transmembrane region" description="Helical" evidence="8">
    <location>
        <begin position="385"/>
        <end position="403"/>
    </location>
</feature>